<keyword evidence="4" id="KW-1185">Reference proteome</keyword>
<organism evidence="3 4">
    <name type="scientific">Shewanella septentrionalis</name>
    <dbReference type="NCBI Taxonomy" id="2952223"/>
    <lineage>
        <taxon>Bacteria</taxon>
        <taxon>Pseudomonadati</taxon>
        <taxon>Pseudomonadota</taxon>
        <taxon>Gammaproteobacteria</taxon>
        <taxon>Alteromonadales</taxon>
        <taxon>Shewanellaceae</taxon>
        <taxon>Shewanella</taxon>
    </lineage>
</organism>
<keyword evidence="1" id="KW-0175">Coiled coil</keyword>
<dbReference type="Gene3D" id="1.10.260.40">
    <property type="entry name" value="lambda repressor-like DNA-binding domains"/>
    <property type="match status" value="1"/>
</dbReference>
<dbReference type="GO" id="GO:0003677">
    <property type="term" value="F:DNA binding"/>
    <property type="evidence" value="ECO:0007669"/>
    <property type="project" value="InterPro"/>
</dbReference>
<evidence type="ECO:0000259" key="2">
    <source>
        <dbReference type="PROSITE" id="PS50943"/>
    </source>
</evidence>
<dbReference type="SUPFAM" id="SSF47598">
    <property type="entry name" value="Ribbon-helix-helix"/>
    <property type="match status" value="1"/>
</dbReference>
<dbReference type="EMBL" id="JAMTCC010000050">
    <property type="protein sequence ID" value="MCT7947690.1"/>
    <property type="molecule type" value="Genomic_DNA"/>
</dbReference>
<dbReference type="InterPro" id="IPR010982">
    <property type="entry name" value="Lambda_DNA-bd_dom_sf"/>
</dbReference>
<reference evidence="3" key="1">
    <citation type="journal article" date="2023" name="Int. J. Syst. Evol. Microbiol.">
        <title>&lt;i&gt;Shewanella septentrionalis&lt;/i&gt; sp. nov. and &lt;i&gt;Shewanella holmiensis&lt;/i&gt; sp. nov., isolated from Baltic Sea water and sediments.</title>
        <authorList>
            <person name="Martin-Rodriguez A.J."/>
            <person name="Thorell K."/>
            <person name="Joffre E."/>
            <person name="Jensie-Markopoulos S."/>
            <person name="Moore E.R.B."/>
            <person name="Sjoling A."/>
        </authorList>
    </citation>
    <scope>NUCLEOTIDE SEQUENCE</scope>
    <source>
        <strain evidence="3">SP1W3</strain>
    </source>
</reference>
<feature type="coiled-coil region" evidence="1">
    <location>
        <begin position="7"/>
        <end position="34"/>
    </location>
</feature>
<evidence type="ECO:0000313" key="3">
    <source>
        <dbReference type="EMBL" id="MCT7947690.1"/>
    </source>
</evidence>
<accession>A0A9X3B1K3</accession>
<dbReference type="Pfam" id="PF22513">
    <property type="entry name" value="FitA-like_RHH"/>
    <property type="match status" value="1"/>
</dbReference>
<dbReference type="RefSeq" id="WP_261273842.1">
    <property type="nucleotide sequence ID" value="NZ_JAMTCC010000050.1"/>
</dbReference>
<dbReference type="PROSITE" id="PS50943">
    <property type="entry name" value="HTH_CROC1"/>
    <property type="match status" value="1"/>
</dbReference>
<dbReference type="InterPro" id="IPR010985">
    <property type="entry name" value="Ribbon_hlx_hlx"/>
</dbReference>
<gene>
    <name evidence="3" type="ORF">NE536_20260</name>
</gene>
<name>A0A9X3B1K3_9GAMM</name>
<proteinExistence type="predicted"/>
<evidence type="ECO:0000256" key="1">
    <source>
        <dbReference type="SAM" id="Coils"/>
    </source>
</evidence>
<dbReference type="InterPro" id="IPR053853">
    <property type="entry name" value="FitA-like_RHH"/>
</dbReference>
<feature type="domain" description="HTH cro/C1-type" evidence="2">
    <location>
        <begin position="88"/>
        <end position="119"/>
    </location>
</feature>
<protein>
    <recommendedName>
        <fullName evidence="2">HTH cro/C1-type domain-containing protein</fullName>
    </recommendedName>
</protein>
<sequence>MSGRLTIRNVKIEIIDALKERATLNERSTEAEARYALAMWTGISAYPDSTTRHNINPRLTLLKKMNPILAEEIMSSQGAEALGCPKGSTVANWFAGKEEPTFKQLDQLAAYFSVDPNWLKHGDESHISNTSNTLNTSNN</sequence>
<dbReference type="InterPro" id="IPR001387">
    <property type="entry name" value="Cro/C1-type_HTH"/>
</dbReference>
<comment type="caution">
    <text evidence="3">The sequence shown here is derived from an EMBL/GenBank/DDBJ whole genome shotgun (WGS) entry which is preliminary data.</text>
</comment>
<dbReference type="AlphaFoldDB" id="A0A9X3B1K3"/>
<dbReference type="GO" id="GO:0006355">
    <property type="term" value="P:regulation of DNA-templated transcription"/>
    <property type="evidence" value="ECO:0007669"/>
    <property type="project" value="InterPro"/>
</dbReference>
<dbReference type="Proteomes" id="UP001155604">
    <property type="component" value="Unassembled WGS sequence"/>
</dbReference>
<evidence type="ECO:0000313" key="4">
    <source>
        <dbReference type="Proteomes" id="UP001155604"/>
    </source>
</evidence>